<organism evidence="1 2">
    <name type="scientific">Callosobruchus maculatus</name>
    <name type="common">Southern cowpea weevil</name>
    <name type="synonym">Pulse bruchid</name>
    <dbReference type="NCBI Taxonomy" id="64391"/>
    <lineage>
        <taxon>Eukaryota</taxon>
        <taxon>Metazoa</taxon>
        <taxon>Ecdysozoa</taxon>
        <taxon>Arthropoda</taxon>
        <taxon>Hexapoda</taxon>
        <taxon>Insecta</taxon>
        <taxon>Pterygota</taxon>
        <taxon>Neoptera</taxon>
        <taxon>Endopterygota</taxon>
        <taxon>Coleoptera</taxon>
        <taxon>Polyphaga</taxon>
        <taxon>Cucujiformia</taxon>
        <taxon>Chrysomeloidea</taxon>
        <taxon>Chrysomelidae</taxon>
        <taxon>Bruchinae</taxon>
        <taxon>Bruchini</taxon>
        <taxon>Callosobruchus</taxon>
    </lineage>
</organism>
<dbReference type="Proteomes" id="UP000410492">
    <property type="component" value="Unassembled WGS sequence"/>
</dbReference>
<evidence type="ECO:0008006" key="3">
    <source>
        <dbReference type="Google" id="ProtNLM"/>
    </source>
</evidence>
<dbReference type="OrthoDB" id="75724at2759"/>
<dbReference type="InterPro" id="IPR036273">
    <property type="entry name" value="CRAL/TRIO_N_dom_sf"/>
</dbReference>
<dbReference type="SUPFAM" id="SSF46938">
    <property type="entry name" value="CRAL/TRIO N-terminal domain"/>
    <property type="match status" value="1"/>
</dbReference>
<dbReference type="Gene3D" id="1.10.8.20">
    <property type="entry name" value="N-terminal domain of phosphatidylinositol transfer protein sec14p"/>
    <property type="match status" value="1"/>
</dbReference>
<dbReference type="EMBL" id="CAACVG010007281">
    <property type="protein sequence ID" value="VEN44624.1"/>
    <property type="molecule type" value="Genomic_DNA"/>
</dbReference>
<sequence length="75" mass="8871">MLKTDNLRYSDISRCPLDAEWQQRAAEELNETPEVLERELRALKQLVENDTNLSVPEGDDFLVRFLRARKYRGTF</sequence>
<proteinExistence type="predicted"/>
<keyword evidence="2" id="KW-1185">Reference proteome</keyword>
<dbReference type="AlphaFoldDB" id="A0A653CB56"/>
<name>A0A653CB56_CALMS</name>
<evidence type="ECO:0000313" key="1">
    <source>
        <dbReference type="EMBL" id="VEN44624.1"/>
    </source>
</evidence>
<evidence type="ECO:0000313" key="2">
    <source>
        <dbReference type="Proteomes" id="UP000410492"/>
    </source>
</evidence>
<protein>
    <recommendedName>
        <fullName evidence="3">CRAL/TRIO N-terminal domain-containing protein</fullName>
    </recommendedName>
</protein>
<accession>A0A653CB56</accession>
<reference evidence="1 2" key="1">
    <citation type="submission" date="2019-01" db="EMBL/GenBank/DDBJ databases">
        <authorList>
            <person name="Sayadi A."/>
        </authorList>
    </citation>
    <scope>NUCLEOTIDE SEQUENCE [LARGE SCALE GENOMIC DNA]</scope>
</reference>
<gene>
    <name evidence="1" type="ORF">CALMAC_LOCUS7352</name>
</gene>